<gene>
    <name evidence="1" type="ORF">NM688_g8430</name>
</gene>
<reference evidence="1" key="1">
    <citation type="submission" date="2022-07" db="EMBL/GenBank/DDBJ databases">
        <title>Genome Sequence of Phlebia brevispora.</title>
        <authorList>
            <person name="Buettner E."/>
        </authorList>
    </citation>
    <scope>NUCLEOTIDE SEQUENCE</scope>
    <source>
        <strain evidence="1">MPL23</strain>
    </source>
</reference>
<keyword evidence="2" id="KW-1185">Reference proteome</keyword>
<name>A0ACC1RSN9_9APHY</name>
<evidence type="ECO:0000313" key="1">
    <source>
        <dbReference type="EMBL" id="KAJ3525251.1"/>
    </source>
</evidence>
<organism evidence="1 2">
    <name type="scientific">Phlebia brevispora</name>
    <dbReference type="NCBI Taxonomy" id="194682"/>
    <lineage>
        <taxon>Eukaryota</taxon>
        <taxon>Fungi</taxon>
        <taxon>Dikarya</taxon>
        <taxon>Basidiomycota</taxon>
        <taxon>Agaricomycotina</taxon>
        <taxon>Agaricomycetes</taxon>
        <taxon>Polyporales</taxon>
        <taxon>Meruliaceae</taxon>
        <taxon>Phlebia</taxon>
    </lineage>
</organism>
<dbReference type="Proteomes" id="UP001148662">
    <property type="component" value="Unassembled WGS sequence"/>
</dbReference>
<protein>
    <submittedName>
        <fullName evidence="1">Uncharacterized protein</fullName>
    </submittedName>
</protein>
<dbReference type="EMBL" id="JANHOG010002263">
    <property type="protein sequence ID" value="KAJ3525251.1"/>
    <property type="molecule type" value="Genomic_DNA"/>
</dbReference>
<sequence>MWSRRAKRWTPPPLDPIHSGLGIYEEKEPVIDVTQMPHLPFPGGGEVVDEVSDPVSIPAQDGWAANLRTNVVNVFQSVFWNNAHANGDSVGASFTATPIRHHRGPSTYTVACGGPLSLRNSIHSKPPTRRNSFSAPDPAMDYAKGADPQDLADRLTQAMYGASEDATQSAIDLEKPAPAFIKTRDRTWGPAGSLSRESSVYSTTSHAANASQEPTFPAFELPEIPTVSRSNTDSSFLRAVQGKGPYRSKSKRVARVRGPRPSMLRRTTSKSDSGCSTSSMDSNITQSTSPRILSEGEQYAQRILRERRRRVTAAKLQNVKHSLRRPTARPSSKRKLIQQAYAPGGHLSSEQQRQIQQELFDIQKRPEAWGLVLPFLSHSDPSVQFFGAHTVQVKIARDWSYFPQEHAPQLRDLLVNLTGQAMSAGTSKVTVRKLFVALTSLALKLGSQSSSQWPDWLSSTVQTLSGMGASAENLLDFCTIAAQEVGSADLLSSERAKIRQTLTDAVPMVITAISTCITRHSSPQELRSALQCLQAWMYVLPANDITPLIPPLLGIISPPSGQNEFNEDEFELVVEAFDDIMSDSALADGVGSKTLTEPLLIWCERYGSVIAERTMNEGFADSVSHSLCKLLAALGDHSSEYLASNLTSSALPEPVLPFQLLPTLPLKSHLVLTFLRLMLAYTGIPGYWGVDEEESDMTLGFWYLFQEALWSFDADAGEGGEDDEPSQERLQGEQANVAKAVYSELVRSLRRKVMWPERAALSRWTRDQRDKFQAYRRDVGDTLVNAYYVLRDDMLSFYVNNLAERLASKREGQPWEEVEATLHCIMAVQEAVPIEDNPHLRRLFGPEVLGKLPTTGNDRVRRTAIILLGTYASWFTCQPAPVSATQSILMSAISYVVSALPEPELCLPAANSLRELCDANRTALAPHVAAFGELHAGLERIPDTEKGKILQSIASVIQALPPAEEIAPIEAIVNPVVSKLYEALQSSSNVSHCPLQHVSHS</sequence>
<comment type="caution">
    <text evidence="1">The sequence shown here is derived from an EMBL/GenBank/DDBJ whole genome shotgun (WGS) entry which is preliminary data.</text>
</comment>
<accession>A0ACC1RSN9</accession>
<proteinExistence type="predicted"/>
<evidence type="ECO:0000313" key="2">
    <source>
        <dbReference type="Proteomes" id="UP001148662"/>
    </source>
</evidence>